<comment type="caution">
    <text evidence="1">The sequence shown here is derived from an EMBL/GenBank/DDBJ whole genome shotgun (WGS) entry which is preliminary data.</text>
</comment>
<protein>
    <submittedName>
        <fullName evidence="1">Uncharacterized protein</fullName>
    </submittedName>
</protein>
<dbReference type="Proteomes" id="UP000033556">
    <property type="component" value="Unassembled WGS sequence"/>
</dbReference>
<sequence length="230" mass="26730">MKQLIDIVNYYKQLEDNAKTIGNFLETVKKLNQLLETPKSKNKLENLLNYLKYLSNIKFSEKENLVTLNSAKWFNDLFSNLGAYNIKEKLLESFKHTVCKDKDSFYNKLNETIEKFYEDIKNNDVLDLKAINNIYNLKNFLQHINNSSTDVENLDNIKLFLTKSFKNLNNILGITINNSISNLEKLIGSVSKQEAKSLWKYITASKSITEISQNLDKVIYDKLLHQPCVT</sequence>
<reference evidence="1 2" key="1">
    <citation type="submission" date="2015-01" db="EMBL/GenBank/DDBJ databases">
        <title>Genome Sequencing of Rickettsiales.</title>
        <authorList>
            <person name="Daugherty S.C."/>
            <person name="Su Q."/>
            <person name="Abolude K."/>
            <person name="Beier-Sexton M."/>
            <person name="Carlyon J.A."/>
            <person name="Carter R."/>
            <person name="Day N.P."/>
            <person name="Dumler S.J."/>
            <person name="Dyachenko V."/>
            <person name="Godinez A."/>
            <person name="Kurtti T.J."/>
            <person name="Lichay M."/>
            <person name="Mullins K.E."/>
            <person name="Ott S."/>
            <person name="Pappas-Brown V."/>
            <person name="Paris D.H."/>
            <person name="Patel P."/>
            <person name="Richards A.L."/>
            <person name="Sadzewicz L."/>
            <person name="Sears K."/>
            <person name="Seidman D."/>
            <person name="Sengamalay N."/>
            <person name="Stenos J."/>
            <person name="Tallon L.J."/>
            <person name="Vincent G."/>
            <person name="Fraser C.M."/>
            <person name="Munderloh U."/>
            <person name="Dunning-Hotopp J.C."/>
        </authorList>
    </citation>
    <scope>NUCLEOTIDE SEQUENCE [LARGE SCALE GENOMIC DNA]</scope>
    <source>
        <strain evidence="1 2">Ac/Pa</strain>
    </source>
</reference>
<accession>A0A0F3N022</accession>
<organism evidence="1 2">
    <name type="scientific">Rickettsia amblyommatis str. Ac/Pa</name>
    <dbReference type="NCBI Taxonomy" id="1359164"/>
    <lineage>
        <taxon>Bacteria</taxon>
        <taxon>Pseudomonadati</taxon>
        <taxon>Pseudomonadota</taxon>
        <taxon>Alphaproteobacteria</taxon>
        <taxon>Rickettsiales</taxon>
        <taxon>Rickettsiaceae</taxon>
        <taxon>Rickettsieae</taxon>
        <taxon>Rickettsia</taxon>
        <taxon>spotted fever group</taxon>
    </lineage>
</organism>
<name>A0A0F3N022_RICAM</name>
<dbReference type="PATRIC" id="fig|1359164.3.peg.384"/>
<evidence type="ECO:0000313" key="1">
    <source>
        <dbReference type="EMBL" id="KJV61383.1"/>
    </source>
</evidence>
<evidence type="ECO:0000313" key="2">
    <source>
        <dbReference type="Proteomes" id="UP000033556"/>
    </source>
</evidence>
<dbReference type="EMBL" id="LANR01000001">
    <property type="protein sequence ID" value="KJV61383.1"/>
    <property type="molecule type" value="Genomic_DNA"/>
</dbReference>
<keyword evidence="2" id="KW-1185">Reference proteome</keyword>
<gene>
    <name evidence="1" type="ORF">APHACPA_0388</name>
</gene>
<dbReference type="AlphaFoldDB" id="A0A0F3N022"/>
<proteinExistence type="predicted"/>